<keyword evidence="2" id="KW-1185">Reference proteome</keyword>
<proteinExistence type="predicted"/>
<dbReference type="EMBL" id="FZQP02002226">
    <property type="protein sequence ID" value="VVC95163.1"/>
    <property type="molecule type" value="Genomic_DNA"/>
</dbReference>
<gene>
    <name evidence="1" type="ORF">LSINAPIS_LOCUS6948</name>
</gene>
<evidence type="ECO:0000313" key="2">
    <source>
        <dbReference type="Proteomes" id="UP000324832"/>
    </source>
</evidence>
<evidence type="ECO:0000313" key="1">
    <source>
        <dbReference type="EMBL" id="VVC95163.1"/>
    </source>
</evidence>
<organism evidence="1 2">
    <name type="scientific">Leptidea sinapis</name>
    <dbReference type="NCBI Taxonomy" id="189913"/>
    <lineage>
        <taxon>Eukaryota</taxon>
        <taxon>Metazoa</taxon>
        <taxon>Ecdysozoa</taxon>
        <taxon>Arthropoda</taxon>
        <taxon>Hexapoda</taxon>
        <taxon>Insecta</taxon>
        <taxon>Pterygota</taxon>
        <taxon>Neoptera</taxon>
        <taxon>Endopterygota</taxon>
        <taxon>Lepidoptera</taxon>
        <taxon>Glossata</taxon>
        <taxon>Ditrysia</taxon>
        <taxon>Papilionoidea</taxon>
        <taxon>Pieridae</taxon>
        <taxon>Dismorphiinae</taxon>
        <taxon>Leptidea</taxon>
    </lineage>
</organism>
<name>A0A5E4QCJ3_9NEOP</name>
<protein>
    <submittedName>
        <fullName evidence="1">Uncharacterized protein</fullName>
    </submittedName>
</protein>
<dbReference type="AlphaFoldDB" id="A0A5E4QCJ3"/>
<accession>A0A5E4QCJ3</accession>
<sequence length="175" mass="20080">MDDHKTNTPLADDQHQQCIPDVIKFVLNEVLDEVKDEIIKEARIPKRLWVRISYNEAIEQPKYKNDNRFEPVTFGADNCRAQWNNNYCFINGDQPEFSKSSEASSVTSNINNILPKGFSSKQDIYCLNSIADKTTSSTFFQVEPVTSDTNNRIEWNNNAEDEQLIDLTQPEIATT</sequence>
<reference evidence="1 2" key="1">
    <citation type="submission" date="2017-07" db="EMBL/GenBank/DDBJ databases">
        <authorList>
            <person name="Talla V."/>
            <person name="Backstrom N."/>
        </authorList>
    </citation>
    <scope>NUCLEOTIDE SEQUENCE [LARGE SCALE GENOMIC DNA]</scope>
</reference>
<dbReference type="Proteomes" id="UP000324832">
    <property type="component" value="Unassembled WGS sequence"/>
</dbReference>